<evidence type="ECO:0000313" key="13">
    <source>
        <dbReference type="Proteomes" id="UP000588051"/>
    </source>
</evidence>
<dbReference type="GO" id="GO:0005886">
    <property type="term" value="C:plasma membrane"/>
    <property type="evidence" value="ECO:0007669"/>
    <property type="project" value="UniProtKB-SubCell"/>
</dbReference>
<dbReference type="GO" id="GO:0015627">
    <property type="term" value="C:type II protein secretion system complex"/>
    <property type="evidence" value="ECO:0007669"/>
    <property type="project" value="InterPro"/>
</dbReference>
<dbReference type="NCBIfam" id="TIGR01709">
    <property type="entry name" value="typeII_sec_gspL"/>
    <property type="match status" value="1"/>
</dbReference>
<name>A0A850QFY0_9BURK</name>
<proteinExistence type="inferred from homology"/>
<dbReference type="Gene3D" id="3.30.420.380">
    <property type="match status" value="1"/>
</dbReference>
<comment type="subcellular location">
    <subcellularLocation>
        <location evidence="1">Cell inner membrane</location>
        <topology evidence="1">Single-pass membrane protein</topology>
    </subcellularLocation>
</comment>
<evidence type="ECO:0000256" key="8">
    <source>
        <dbReference type="ARBA" id="ARBA00022989"/>
    </source>
</evidence>
<dbReference type="EMBL" id="JABXYJ010000005">
    <property type="protein sequence ID" value="NVO78208.1"/>
    <property type="molecule type" value="Genomic_DNA"/>
</dbReference>
<dbReference type="InterPro" id="IPR024230">
    <property type="entry name" value="GspL_cyto_dom"/>
</dbReference>
<dbReference type="GO" id="GO:0015628">
    <property type="term" value="P:protein secretion by the type II secretion system"/>
    <property type="evidence" value="ECO:0007669"/>
    <property type="project" value="InterPro"/>
</dbReference>
<dbReference type="Pfam" id="PF12693">
    <property type="entry name" value="GspL_C"/>
    <property type="match status" value="1"/>
</dbReference>
<evidence type="ECO:0000256" key="9">
    <source>
        <dbReference type="ARBA" id="ARBA00023136"/>
    </source>
</evidence>
<dbReference type="GO" id="GO:0009276">
    <property type="term" value="C:Gram-negative-bacterium-type cell wall"/>
    <property type="evidence" value="ECO:0007669"/>
    <property type="project" value="InterPro"/>
</dbReference>
<accession>A0A850QFY0</accession>
<dbReference type="AlphaFoldDB" id="A0A850QFY0"/>
<evidence type="ECO:0000256" key="7">
    <source>
        <dbReference type="ARBA" id="ARBA00022927"/>
    </source>
</evidence>
<dbReference type="PIRSF" id="PIRSF015761">
    <property type="entry name" value="Protein_L"/>
    <property type="match status" value="1"/>
</dbReference>
<keyword evidence="8" id="KW-1133">Transmembrane helix</keyword>
<evidence type="ECO:0000256" key="5">
    <source>
        <dbReference type="ARBA" id="ARBA00022519"/>
    </source>
</evidence>
<gene>
    <name evidence="12" type="ORF">HV832_10225</name>
</gene>
<dbReference type="Pfam" id="PF05134">
    <property type="entry name" value="T2SSL"/>
    <property type="match status" value="1"/>
</dbReference>
<keyword evidence="6" id="KW-0812">Transmembrane</keyword>
<evidence type="ECO:0000256" key="4">
    <source>
        <dbReference type="ARBA" id="ARBA00022475"/>
    </source>
</evidence>
<evidence type="ECO:0000256" key="6">
    <source>
        <dbReference type="ARBA" id="ARBA00022692"/>
    </source>
</evidence>
<feature type="domain" description="GspL cytoplasmic actin-ATPase-like" evidence="10">
    <location>
        <begin position="30"/>
        <end position="195"/>
    </location>
</feature>
<sequence>MASTLYIALPARMSAQNQPGLLTGALPFALMSAEGHVLQQGRKTFAELRSLSRDVRQVSLLLAGSDVSLQQIKVPPMSGMKLKSALPNMLEEQIVSDPAEVVLAATPVREGKVSVAVTDRRWLDLVAEQVKDWPVKKIAAFPAQLAVQQPAEGQSGVAVLDDVGRSLTLLLRQQEQSVGMLLADADASQVAAMLQLVAPAAEIPLYVDAVTLDAWQQKLHALGEVIASQYPLKAISWVVRTAGLNADTPDLLSEINAIHRPAIDWTAWRWPLRLVLAALLVNVTALNLDWYRLKREARGLSDVLLHTYQNSFPKETTIPDPLEQMRQKVSMVQRQSGQFAPNDFAVMTGQFTQIWERVMAGKSAAVSSVEYRERALHVKVKSPGQIPLDQLRAALEEKSMRLEATPDGVLHISLGGKH</sequence>
<dbReference type="InterPro" id="IPR043129">
    <property type="entry name" value="ATPase_NBD"/>
</dbReference>
<evidence type="ECO:0000256" key="1">
    <source>
        <dbReference type="ARBA" id="ARBA00004377"/>
    </source>
</evidence>
<keyword evidence="5" id="KW-0997">Cell inner membrane</keyword>
<dbReference type="InterPro" id="IPR007812">
    <property type="entry name" value="T2SS_protein-GspL"/>
</dbReference>
<keyword evidence="7" id="KW-0653">Protein transport</keyword>
<dbReference type="InterPro" id="IPR025691">
    <property type="entry name" value="GspL_pp_dom"/>
</dbReference>
<evidence type="ECO:0008006" key="14">
    <source>
        <dbReference type="Google" id="ProtNLM"/>
    </source>
</evidence>
<evidence type="ECO:0000259" key="11">
    <source>
        <dbReference type="Pfam" id="PF12693"/>
    </source>
</evidence>
<evidence type="ECO:0000259" key="10">
    <source>
        <dbReference type="Pfam" id="PF05134"/>
    </source>
</evidence>
<keyword evidence="9" id="KW-0472">Membrane</keyword>
<keyword evidence="3" id="KW-0813">Transport</keyword>
<evidence type="ECO:0000256" key="3">
    <source>
        <dbReference type="ARBA" id="ARBA00022448"/>
    </source>
</evidence>
<dbReference type="SUPFAM" id="SSF53067">
    <property type="entry name" value="Actin-like ATPase domain"/>
    <property type="match status" value="1"/>
</dbReference>
<dbReference type="Proteomes" id="UP000588051">
    <property type="component" value="Unassembled WGS sequence"/>
</dbReference>
<comment type="caution">
    <text evidence="12">The sequence shown here is derived from an EMBL/GenBank/DDBJ whole genome shotgun (WGS) entry which is preliminary data.</text>
</comment>
<protein>
    <recommendedName>
        <fullName evidence="14">General secretion pathway protein GspL</fullName>
    </recommendedName>
</protein>
<dbReference type="RefSeq" id="WP_176803736.1">
    <property type="nucleotide sequence ID" value="NZ_JABXYJ010000005.1"/>
</dbReference>
<reference evidence="12 13" key="1">
    <citation type="submission" date="2020-06" db="EMBL/GenBank/DDBJ databases">
        <authorList>
            <person name="Qiu C."/>
            <person name="Liu Z."/>
        </authorList>
    </citation>
    <scope>NUCLEOTIDE SEQUENCE [LARGE SCALE GENOMIC DNA]</scope>
    <source>
        <strain evidence="12 13">EM 1</strain>
    </source>
</reference>
<evidence type="ECO:0000313" key="12">
    <source>
        <dbReference type="EMBL" id="NVO78208.1"/>
    </source>
</evidence>
<keyword evidence="4" id="KW-1003">Cell membrane</keyword>
<comment type="similarity">
    <text evidence="2">Belongs to the GSP L family.</text>
</comment>
<feature type="domain" description="GspL periplasmic" evidence="11">
    <location>
        <begin position="265"/>
        <end position="403"/>
    </location>
</feature>
<keyword evidence="13" id="KW-1185">Reference proteome</keyword>
<evidence type="ECO:0000256" key="2">
    <source>
        <dbReference type="ARBA" id="ARBA00005318"/>
    </source>
</evidence>
<organism evidence="12 13">
    <name type="scientific">Undibacterium oligocarboniphilum</name>
    <dbReference type="NCBI Taxonomy" id="666702"/>
    <lineage>
        <taxon>Bacteria</taxon>
        <taxon>Pseudomonadati</taxon>
        <taxon>Pseudomonadota</taxon>
        <taxon>Betaproteobacteria</taxon>
        <taxon>Burkholderiales</taxon>
        <taxon>Oxalobacteraceae</taxon>
        <taxon>Undibacterium</taxon>
    </lineage>
</organism>